<gene>
    <name evidence="1" type="ORF">DSO57_1002749</name>
</gene>
<comment type="caution">
    <text evidence="1">The sequence shown here is derived from an EMBL/GenBank/DDBJ whole genome shotgun (WGS) entry which is preliminary data.</text>
</comment>
<keyword evidence="2" id="KW-1185">Reference proteome</keyword>
<evidence type="ECO:0000313" key="2">
    <source>
        <dbReference type="Proteomes" id="UP001165960"/>
    </source>
</evidence>
<proteinExistence type="predicted"/>
<protein>
    <submittedName>
        <fullName evidence="1">Uncharacterized protein</fullName>
    </submittedName>
</protein>
<evidence type="ECO:0000313" key="1">
    <source>
        <dbReference type="EMBL" id="KAJ9090443.1"/>
    </source>
</evidence>
<name>A0ACC2UTT0_9FUNG</name>
<accession>A0ACC2UTT0</accession>
<sequence>MNPFNIFFTAVVASQSIFPTGNTPLEVSFKDNVLSEIKFDDFTCKGRFHLLLLMPHTGDLPSVYPVHRMDRLSNILHLPEKVLQLIWQSFVDRKKINSIPLLSILNLLKPVDFKSLSNDACQVTDRCLAILSKEDLNSQDELARGVLKCAEILFLKFKYSKVLPQQFQKCFVGVDWKMMKILAEEIINGLIQCEQSPDPKKDPNKNCLDTVLEDKKVVAAIPGIISNCTITDPTNGKNQISINDLKGLFSSQENNVLIPPEVEKTLDEASFFVMGFPGNKSEELKGNKVVEILGSNTATSEQKFYFSPPDVAKNEEFKVNVYGFGKCDGKIFSKQVKITVTNSSISSSAGYAIIAVVSLMSTLF</sequence>
<dbReference type="Proteomes" id="UP001165960">
    <property type="component" value="Unassembled WGS sequence"/>
</dbReference>
<dbReference type="EMBL" id="QTSX02000006">
    <property type="protein sequence ID" value="KAJ9090443.1"/>
    <property type="molecule type" value="Genomic_DNA"/>
</dbReference>
<reference evidence="1" key="1">
    <citation type="submission" date="2022-04" db="EMBL/GenBank/DDBJ databases">
        <title>Genome of the entomopathogenic fungus Entomophthora muscae.</title>
        <authorList>
            <person name="Elya C."/>
            <person name="Lovett B.R."/>
            <person name="Lee E."/>
            <person name="Macias A.M."/>
            <person name="Hajek A.E."/>
            <person name="De Bivort B.L."/>
            <person name="Kasson M.T."/>
            <person name="De Fine Licht H.H."/>
            <person name="Stajich J.E."/>
        </authorList>
    </citation>
    <scope>NUCLEOTIDE SEQUENCE</scope>
    <source>
        <strain evidence="1">Berkeley</strain>
    </source>
</reference>
<organism evidence="1 2">
    <name type="scientific">Entomophthora muscae</name>
    <dbReference type="NCBI Taxonomy" id="34485"/>
    <lineage>
        <taxon>Eukaryota</taxon>
        <taxon>Fungi</taxon>
        <taxon>Fungi incertae sedis</taxon>
        <taxon>Zoopagomycota</taxon>
        <taxon>Entomophthoromycotina</taxon>
        <taxon>Entomophthoromycetes</taxon>
        <taxon>Entomophthorales</taxon>
        <taxon>Entomophthoraceae</taxon>
        <taxon>Entomophthora</taxon>
    </lineage>
</organism>